<dbReference type="InterPro" id="IPR006058">
    <property type="entry name" value="2Fe2S_fd_BS"/>
</dbReference>
<gene>
    <name evidence="18" type="ORF">RR48_05658</name>
</gene>
<comment type="subcellular location">
    <subcellularLocation>
        <location evidence="3">Peroxisome</location>
    </subcellularLocation>
</comment>
<dbReference type="InterPro" id="IPR036884">
    <property type="entry name" value="2Fe-2S-bd_dom_sf"/>
</dbReference>
<dbReference type="InterPro" id="IPR001041">
    <property type="entry name" value="2Fe-2S_ferredoxin-type"/>
</dbReference>
<evidence type="ECO:0000256" key="11">
    <source>
        <dbReference type="ARBA" id="ARBA00023002"/>
    </source>
</evidence>
<dbReference type="PANTHER" id="PTHR11908">
    <property type="entry name" value="XANTHINE DEHYDROGENASE"/>
    <property type="match status" value="1"/>
</dbReference>
<keyword evidence="14" id="KW-0576">Peroxisome</keyword>
<evidence type="ECO:0000256" key="8">
    <source>
        <dbReference type="ARBA" id="ARBA00022714"/>
    </source>
</evidence>
<dbReference type="SUPFAM" id="SSF56003">
    <property type="entry name" value="Molybdenum cofactor-binding domain"/>
    <property type="match status" value="2"/>
</dbReference>
<proteinExistence type="inferred from homology"/>
<evidence type="ECO:0000256" key="15">
    <source>
        <dbReference type="ARBA" id="ARBA00034078"/>
    </source>
</evidence>
<dbReference type="InterPro" id="IPR005107">
    <property type="entry name" value="CO_DH_flav_C"/>
</dbReference>
<dbReference type="SUPFAM" id="SSF56176">
    <property type="entry name" value="FAD-binding/transporter-associated domain-like"/>
    <property type="match status" value="2"/>
</dbReference>
<dbReference type="InterPro" id="IPR000674">
    <property type="entry name" value="Ald_Oxase/Xan_DH_a/b"/>
</dbReference>
<protein>
    <submittedName>
        <fullName evidence="18">Xanthine dehydrogenase</fullName>
    </submittedName>
</protein>
<dbReference type="SUPFAM" id="SSF55447">
    <property type="entry name" value="CO dehydrogenase flavoprotein C-terminal domain-like"/>
    <property type="match status" value="1"/>
</dbReference>
<dbReference type="Gene3D" id="3.30.465.10">
    <property type="match status" value="2"/>
</dbReference>
<evidence type="ECO:0000313" key="19">
    <source>
        <dbReference type="Proteomes" id="UP000053240"/>
    </source>
</evidence>
<evidence type="ECO:0000256" key="9">
    <source>
        <dbReference type="ARBA" id="ARBA00022723"/>
    </source>
</evidence>
<dbReference type="Pfam" id="PF03450">
    <property type="entry name" value="CO_deh_flav_C"/>
    <property type="match status" value="1"/>
</dbReference>
<feature type="domain" description="FAD-binding PCMH-type" evidence="17">
    <location>
        <begin position="1709"/>
        <end position="1916"/>
    </location>
</feature>
<evidence type="ECO:0000256" key="13">
    <source>
        <dbReference type="ARBA" id="ARBA00023014"/>
    </source>
</evidence>
<dbReference type="Pfam" id="PF01799">
    <property type="entry name" value="Fer2_2"/>
    <property type="match status" value="2"/>
</dbReference>
<dbReference type="Gene3D" id="3.30.365.10">
    <property type="entry name" value="Aldehyde oxidase/xanthine dehydrogenase, molybdopterin binding domain"/>
    <property type="match status" value="8"/>
</dbReference>
<dbReference type="FunFam" id="3.30.365.10:FF:000002">
    <property type="entry name" value="Xanthine dehydrogenase oxidase"/>
    <property type="match status" value="2"/>
</dbReference>
<keyword evidence="8" id="KW-0001">2Fe-2S</keyword>
<feature type="domain" description="2Fe-2S ferredoxin-type" evidence="16">
    <location>
        <begin position="292"/>
        <end position="376"/>
    </location>
</feature>
<dbReference type="InterPro" id="IPR036683">
    <property type="entry name" value="CO_DH_flav_C_dom_sf"/>
</dbReference>
<dbReference type="FunFam" id="3.30.365.10:FF:000001">
    <property type="entry name" value="Xanthine dehydrogenase oxidase"/>
    <property type="match status" value="2"/>
</dbReference>
<dbReference type="InterPro" id="IPR036010">
    <property type="entry name" value="2Fe-2S_ferredoxin-like_sf"/>
</dbReference>
<dbReference type="GO" id="GO:0016491">
    <property type="term" value="F:oxidoreductase activity"/>
    <property type="evidence" value="ECO:0007669"/>
    <property type="project" value="UniProtKB-KW"/>
</dbReference>
<dbReference type="SMART" id="SM01092">
    <property type="entry name" value="CO_deh_flav_C"/>
    <property type="match status" value="1"/>
</dbReference>
<dbReference type="InterPro" id="IPR002888">
    <property type="entry name" value="2Fe-2S-bd"/>
</dbReference>
<evidence type="ECO:0000256" key="5">
    <source>
        <dbReference type="ARBA" id="ARBA00011738"/>
    </source>
</evidence>
<keyword evidence="7" id="KW-0285">Flavoprotein</keyword>
<dbReference type="Pfam" id="PF01315">
    <property type="entry name" value="Ald_Xan_dh_C"/>
    <property type="match status" value="2"/>
</dbReference>
<evidence type="ECO:0000256" key="4">
    <source>
        <dbReference type="ARBA" id="ARBA00006849"/>
    </source>
</evidence>
<evidence type="ECO:0000256" key="7">
    <source>
        <dbReference type="ARBA" id="ARBA00022630"/>
    </source>
</evidence>
<dbReference type="PROSITE" id="PS51387">
    <property type="entry name" value="FAD_PCMH"/>
    <property type="match status" value="2"/>
</dbReference>
<keyword evidence="13" id="KW-0411">Iron-sulfur</keyword>
<dbReference type="InterPro" id="IPR036318">
    <property type="entry name" value="FAD-bd_PCMH-like_sf"/>
</dbReference>
<dbReference type="InParanoid" id="A0A0N0PD45"/>
<dbReference type="SUPFAM" id="SSF47741">
    <property type="entry name" value="CO dehydrogenase ISP C-domain like"/>
    <property type="match status" value="2"/>
</dbReference>
<dbReference type="Pfam" id="PF02738">
    <property type="entry name" value="MoCoBD_1"/>
    <property type="match status" value="2"/>
</dbReference>
<keyword evidence="11" id="KW-0560">Oxidoreductase</keyword>
<dbReference type="STRING" id="76193.A0A0N0PD45"/>
<keyword evidence="6" id="KW-0500">Molybdenum</keyword>
<dbReference type="PROSITE" id="PS00197">
    <property type="entry name" value="2FE2S_FER_1"/>
    <property type="match status" value="2"/>
</dbReference>
<dbReference type="GO" id="GO:0051537">
    <property type="term" value="F:2 iron, 2 sulfur cluster binding"/>
    <property type="evidence" value="ECO:0007669"/>
    <property type="project" value="UniProtKB-KW"/>
</dbReference>
<dbReference type="InterPro" id="IPR012675">
    <property type="entry name" value="Beta-grasp_dom_sf"/>
</dbReference>
<dbReference type="EMBL" id="KQ460326">
    <property type="protein sequence ID" value="KPJ15694.1"/>
    <property type="molecule type" value="Genomic_DNA"/>
</dbReference>
<organism evidence="18 19">
    <name type="scientific">Papilio machaon</name>
    <name type="common">Old World swallowtail butterfly</name>
    <dbReference type="NCBI Taxonomy" id="76193"/>
    <lineage>
        <taxon>Eukaryota</taxon>
        <taxon>Metazoa</taxon>
        <taxon>Ecdysozoa</taxon>
        <taxon>Arthropoda</taxon>
        <taxon>Hexapoda</taxon>
        <taxon>Insecta</taxon>
        <taxon>Pterygota</taxon>
        <taxon>Neoptera</taxon>
        <taxon>Endopterygota</taxon>
        <taxon>Lepidoptera</taxon>
        <taxon>Glossata</taxon>
        <taxon>Ditrysia</taxon>
        <taxon>Papilionoidea</taxon>
        <taxon>Papilionidae</taxon>
        <taxon>Papilioninae</taxon>
        <taxon>Papilio</taxon>
    </lineage>
</organism>
<dbReference type="Pfam" id="PF00941">
    <property type="entry name" value="FAD_binding_5"/>
    <property type="match status" value="2"/>
</dbReference>
<comment type="subunit">
    <text evidence="5">Homodimer.</text>
</comment>
<dbReference type="GO" id="GO:0071949">
    <property type="term" value="F:FAD binding"/>
    <property type="evidence" value="ECO:0007669"/>
    <property type="project" value="InterPro"/>
</dbReference>
<dbReference type="GO" id="GO:0005506">
    <property type="term" value="F:iron ion binding"/>
    <property type="evidence" value="ECO:0007669"/>
    <property type="project" value="InterPro"/>
</dbReference>
<evidence type="ECO:0000256" key="14">
    <source>
        <dbReference type="ARBA" id="ARBA00023140"/>
    </source>
</evidence>
<dbReference type="Gene3D" id="3.90.1170.50">
    <property type="entry name" value="Aldehyde oxidase/xanthine dehydrogenase, a/b hammerhead"/>
    <property type="match status" value="2"/>
</dbReference>
<dbReference type="InterPro" id="IPR037165">
    <property type="entry name" value="AldOxase/xan_DH_Mopterin-bd_sf"/>
</dbReference>
<dbReference type="Gene3D" id="1.10.150.120">
    <property type="entry name" value="[2Fe-2S]-binding domain"/>
    <property type="match status" value="2"/>
</dbReference>
<keyword evidence="12" id="KW-0408">Iron</keyword>
<comment type="cofactor">
    <cofactor evidence="2">
        <name>FAD</name>
        <dbReference type="ChEBI" id="CHEBI:57692"/>
    </cofactor>
</comment>
<dbReference type="Pfam" id="PF00111">
    <property type="entry name" value="Fer2"/>
    <property type="match status" value="1"/>
</dbReference>
<dbReference type="InterPro" id="IPR036856">
    <property type="entry name" value="Ald_Oxase/Xan_DH_a/b_sf"/>
</dbReference>
<evidence type="ECO:0000256" key="12">
    <source>
        <dbReference type="ARBA" id="ARBA00023004"/>
    </source>
</evidence>
<evidence type="ECO:0000256" key="1">
    <source>
        <dbReference type="ARBA" id="ARBA00001924"/>
    </source>
</evidence>
<dbReference type="SUPFAM" id="SSF54292">
    <property type="entry name" value="2Fe-2S ferredoxin-like"/>
    <property type="match status" value="2"/>
</dbReference>
<dbReference type="InterPro" id="IPR016169">
    <property type="entry name" value="FAD-bd_PCMH_sub2"/>
</dbReference>
<evidence type="ECO:0000259" key="17">
    <source>
        <dbReference type="PROSITE" id="PS51387"/>
    </source>
</evidence>
<dbReference type="InterPro" id="IPR002346">
    <property type="entry name" value="Mopterin_DH_FAD-bd"/>
</dbReference>
<comment type="similarity">
    <text evidence="4">Belongs to the xanthine dehydrogenase family.</text>
</comment>
<keyword evidence="19" id="KW-1185">Reference proteome</keyword>
<comment type="cofactor">
    <cofactor evidence="15">
        <name>[2Fe-2S] cluster</name>
        <dbReference type="ChEBI" id="CHEBI:190135"/>
    </cofactor>
</comment>
<reference evidence="18 19" key="1">
    <citation type="journal article" date="2015" name="Nat. Commun.">
        <title>Outbred genome sequencing and CRISPR/Cas9 gene editing in butterflies.</title>
        <authorList>
            <person name="Li X."/>
            <person name="Fan D."/>
            <person name="Zhang W."/>
            <person name="Liu G."/>
            <person name="Zhang L."/>
            <person name="Zhao L."/>
            <person name="Fang X."/>
            <person name="Chen L."/>
            <person name="Dong Y."/>
            <person name="Chen Y."/>
            <person name="Ding Y."/>
            <person name="Zhao R."/>
            <person name="Feng M."/>
            <person name="Zhu Y."/>
            <person name="Feng Y."/>
            <person name="Jiang X."/>
            <person name="Zhu D."/>
            <person name="Xiang H."/>
            <person name="Feng X."/>
            <person name="Li S."/>
            <person name="Wang J."/>
            <person name="Zhang G."/>
            <person name="Kronforst M.R."/>
            <person name="Wang W."/>
        </authorList>
    </citation>
    <scope>NUCLEOTIDE SEQUENCE [LARGE SCALE GENOMIC DNA]</scope>
    <source>
        <strain evidence="18">Ya'a_city_454_Pm</strain>
        <tissue evidence="18">Whole body</tissue>
    </source>
</reference>
<dbReference type="FunFam" id="3.30.390.50:FF:000003">
    <property type="entry name" value="Aldehyde oxidase1"/>
    <property type="match status" value="1"/>
</dbReference>
<evidence type="ECO:0000313" key="18">
    <source>
        <dbReference type="EMBL" id="KPJ15694.1"/>
    </source>
</evidence>
<keyword evidence="9" id="KW-0479">Metal-binding</keyword>
<dbReference type="Proteomes" id="UP000053240">
    <property type="component" value="Unassembled WGS sequence"/>
</dbReference>
<comment type="cofactor">
    <cofactor evidence="1">
        <name>Mo-molybdopterin</name>
        <dbReference type="ChEBI" id="CHEBI:71302"/>
    </cofactor>
</comment>
<dbReference type="InterPro" id="IPR016208">
    <property type="entry name" value="Ald_Oxase/xanthine_DH-like"/>
</dbReference>
<keyword evidence="10" id="KW-0274">FAD</keyword>
<dbReference type="PROSITE" id="PS51085">
    <property type="entry name" value="2FE2S_FER_2"/>
    <property type="match status" value="1"/>
</dbReference>
<evidence type="ECO:0000259" key="16">
    <source>
        <dbReference type="PROSITE" id="PS51085"/>
    </source>
</evidence>
<dbReference type="PANTHER" id="PTHR11908:SF132">
    <property type="entry name" value="ALDEHYDE OXIDASE 1-RELATED"/>
    <property type="match status" value="1"/>
</dbReference>
<dbReference type="InterPro" id="IPR046867">
    <property type="entry name" value="AldOxase/xan_DH_MoCoBD2"/>
</dbReference>
<feature type="domain" description="FAD-binding PCMH-type" evidence="17">
    <location>
        <begin position="500"/>
        <end position="680"/>
    </location>
</feature>
<dbReference type="SMART" id="SM01008">
    <property type="entry name" value="Ald_Xan_dh_C"/>
    <property type="match status" value="2"/>
</dbReference>
<dbReference type="SUPFAM" id="SSF54665">
    <property type="entry name" value="CO dehydrogenase molybdoprotein N-domain-like"/>
    <property type="match status" value="2"/>
</dbReference>
<dbReference type="CDD" id="cd00207">
    <property type="entry name" value="fer2"/>
    <property type="match status" value="2"/>
</dbReference>
<dbReference type="Gene3D" id="3.30.390.50">
    <property type="entry name" value="CO dehydrogenase flavoprotein, C-terminal domain"/>
    <property type="match status" value="1"/>
</dbReference>
<name>A0A0N0PD45_PAPMA</name>
<dbReference type="GO" id="GO:0005777">
    <property type="term" value="C:peroxisome"/>
    <property type="evidence" value="ECO:0007669"/>
    <property type="project" value="UniProtKB-SubCell"/>
</dbReference>
<evidence type="ECO:0000256" key="2">
    <source>
        <dbReference type="ARBA" id="ARBA00001974"/>
    </source>
</evidence>
<evidence type="ECO:0000256" key="10">
    <source>
        <dbReference type="ARBA" id="ARBA00022827"/>
    </source>
</evidence>
<accession>A0A0N0PD45</accession>
<dbReference type="FunFam" id="3.90.1170.50:FF:000003">
    <property type="entry name" value="Aldehyde oxidase"/>
    <property type="match status" value="1"/>
</dbReference>
<sequence length="2671" mass="300248">MDQNSGDDRRDSWTDYLNIEDTDVAKVTEAVKASDELPNQKEFDYDFASLAESKKDNSASNQHYQPKINYHNNLVDYTAIHHPEKKGVLKNFKFPFFFRNKTTTSMTPKKDAKKKTIKRSKVSNFRESVTVDGQNLGLESLYGIELKNVFNKNKRSYNALVMCPTCRKKYEDKTFPKTRKLLEPIVHNCRQYFQNAAAEEKKKVPKIVYSQPEDRFRRQQPEDKERQMKEIEEVARKIQSVTVDYPMKKKVTIECLLFVWWWRHGDLTVLTSWRAARVAVGHGSHQVQSQWSRVLGVSDRRFVAVGCEVSSDTTLLDFIRDTLRLAGTKYMCREAGCGACIVSAVKCPGATHTSVNACMVSVTSCQDWDVTTIEHLGNKLKGYHVIQKTLAENNGSQCGYCSPGWVMAMHSLLQSKKDRTMLEIEQSFGSNVCRCTGYRPILHAFKKFATDAPNWNKIYDIEDLQICKKTGDECKTDCDDYEWCVVNKDEVENQKVIHVKLEDGREWFRVLELIDAFNILQVKGDDSYMLVAGNTAKGAYPIFRYPRILIDISMVGELKQVLLDQNLVIGAGSTISETMEVFLRLSRRNNFEYLLQLYDHLTLVAHIPVRNLGTIAGNLMIKHEHREFTSDIFLLFETVGAQITILYPIGLRKVVTMQGFLKENMRGKIILNVLLPPLKDYKVVTFKVMPRAQNAHAIVHAGFLYKGYNNIVHETRIVYGGLSPTFVRATNTERYLVGKALFTNETLQSALHILNSELVVTDNPPEASVAYRRQLALSLFYKGLLTLCPEHILHQRYRSGAIKLKESRPVSDGRQIFDTNPTLWPIQCSGEAMYVEDIPPLPQEVFASFVLSTVALGDIDVIDSTKALREPGVVALYTAKDIPGVNSFTPSGSLLSPINEELLCNGKVKYYNQPIAIVVAKTRAIADRAAQLVAVKYKNVKRPLLDIKVAKNEAGRNTMFLNIPQTDRGSNVIKVINGSFTIYGQYHFCMETLVCVTKPTEEGLEVHSATQWMDGVQVATSRALNLPENKIDVHVRRIGGAYGYKITRSLQVAVACNLVAHRLNRPCRFIQSLTNNMRAVGKRLPCSTNFEVGVDSQGVVQYLNYDLYDDHGYIINEPFLALTTDIYNNCYNKARWNYRSFNTTTDNPSNTWCRSPGTLECIAMTESILERISYELSLDPIQVRLANLDPEVEKDMTELSETIMKNSQYTERRSAVDKFNRENRWKKRGLRVAFMKWVPVGSFYLDINMSVYHDDGTVVITHSGIEMGQGINTKAVQICAYFLKIPVEMVQIKANNTIIAPNAFISGGSLTSQYVGIGVQKVCEAFLLKLEPVRNRMTNPSWVELIQSAFAADIDLQTHAHVNNTDVQKYNIFGATIAEVEVDILTGQTEVLRVDLLEDAGRSVSPEIDIGQVEGAFVMGLGYWTSENLVYNPDTGELLTNRTWEYWVPQARDIPQDLRIYFRKRSYSNDAILGSKATGEPATCMAIVVPFAIREAISSARLESGIPTNQWFDLGNEVDSTTTLLDYLRSSLHLFGTKYMCREAGCGACIVSAVQRPGAPHTSLNACMVSITSCQNWEITTIECLGDRAKGYHKLQQQLAKDNGSQCGYCSPSWIMTMYSLLKSKPDITRLEIEKSLSSNICRCTGYRPILDAFKKFGSDAPDRVTIEDIEDLHICSRTGSTCKGSCKNDDWCIVTKDEIDATTVKHIVLHDNRDWYSVETVREIFDILKTKGNKSYMLVAGNTAKGVYPITEYPLVLIDINNVSELKKFVIDQNLVIGAGLTITEVIEIFKTVSKRENFSYLSTVNEHLEKVAHVAVRNIATIAGNLVIKNRNPEFQSDIFMLLETVGAQVTIGVVYGYFIYCISSTNSILKMILGFFFTANSILSNTTLNMQNFLNQNLEGKVIINVMLPPLNKSNKIVTYKGLLSFCPPSILSSPYQSGGTEIHDSRRLSSGRQSFDTDPSLWPLNQPVMKLEAAVQCSGEAHYAEDMRPIPKEVFAAFVLSTVPLGTLESIDASEALKQPGVIAFYSAEDIPNVNSFTPAGEVFYEKDEELLCAKEIKYYNQAIGIIVAETRYIADVAAKLVKAKYSNVQKPVLDIKIAKDDSSRRTLYTTHAATDRGTDVCKKIIGENTIYGQYHFSMETLVCVSKPTEQGIKVYPASQWIDGVQVTTSRALNLQQNCIDVYVRRIGGAFGIKISRSNQVAVACNMVVQKLKRPCRFIQSLTTNMRTVGKRLPCTITFEVEVDDKGTIQYLKYDLYEDNGYIVNEPFIMIGDGVYNSCYRASRWDYASYNCITDTASNSWCRSPGSLETIVMAEYLMERIAYEMSADPLQVRLANLDTDNYKDLLEMIDTVKESSDYARRRIEVDTFNKENRWKKRGLRFSLMRWSPAGGPIFVTTLSVYHDDGTVDIVHSGIEMGQGINTKAAQVCAYFLKIPLNLIKIKPNNTIIACNGFITGGSVASMFTALGVERACKQLLERLQPIREQLGNPTWKELIVAAHSQNVNLQAHGFVSRKDVQDYNIYGVAVTEVEVDILTGQSEVTRVDLLEDAGMSVNQDVDVGQVEGAFVMGLGYWTSEQLVYDPKTGENLTNRTWNYFVPQARDIPQDFRIAFRKNSQGPSSFLGSKAIGEPPLCLSVGVTFAMREAITSARSDAGICSTKWFQIGKIS</sequence>
<dbReference type="InterPro" id="IPR016166">
    <property type="entry name" value="FAD-bd_PCMH"/>
</dbReference>
<dbReference type="Gene3D" id="3.10.20.30">
    <property type="match status" value="2"/>
</dbReference>
<dbReference type="FunFam" id="3.30.465.10:FF:000013">
    <property type="entry name" value="Aldehyde oxidase"/>
    <property type="match status" value="1"/>
</dbReference>
<evidence type="ECO:0000256" key="6">
    <source>
        <dbReference type="ARBA" id="ARBA00022505"/>
    </source>
</evidence>
<evidence type="ECO:0000256" key="3">
    <source>
        <dbReference type="ARBA" id="ARBA00004275"/>
    </source>
</evidence>
<dbReference type="Pfam" id="PF20256">
    <property type="entry name" value="MoCoBD_2"/>
    <property type="match status" value="2"/>
</dbReference>
<dbReference type="InterPro" id="IPR008274">
    <property type="entry name" value="AldOxase/xan_DH_MoCoBD1"/>
</dbReference>